<evidence type="ECO:0000313" key="3">
    <source>
        <dbReference type="Proteomes" id="UP000324632"/>
    </source>
</evidence>
<keyword evidence="3" id="KW-1185">Reference proteome</keyword>
<feature type="region of interest" description="Disordered" evidence="1">
    <location>
        <begin position="1"/>
        <end position="24"/>
    </location>
</feature>
<evidence type="ECO:0000256" key="1">
    <source>
        <dbReference type="SAM" id="MobiDB-lite"/>
    </source>
</evidence>
<evidence type="ECO:0000313" key="2">
    <source>
        <dbReference type="EMBL" id="KAA0715138.1"/>
    </source>
</evidence>
<reference evidence="2 3" key="1">
    <citation type="journal article" date="2019" name="Mol. Ecol. Resour.">
        <title>Chromosome-level genome assembly of Triplophysa tibetana, a fish adapted to the harsh high-altitude environment of the Tibetan Plateau.</title>
        <authorList>
            <person name="Yang X."/>
            <person name="Liu H."/>
            <person name="Ma Z."/>
            <person name="Zou Y."/>
            <person name="Zou M."/>
            <person name="Mao Y."/>
            <person name="Li X."/>
            <person name="Wang H."/>
            <person name="Chen T."/>
            <person name="Wang W."/>
            <person name="Yang R."/>
        </authorList>
    </citation>
    <scope>NUCLEOTIDE SEQUENCE [LARGE SCALE GENOMIC DNA]</scope>
    <source>
        <strain evidence="2">TTIB1903HZAU</strain>
        <tissue evidence="2">Muscle</tissue>
    </source>
</reference>
<dbReference type="EMBL" id="SOYY01000011">
    <property type="protein sequence ID" value="KAA0715138.1"/>
    <property type="molecule type" value="Genomic_DNA"/>
</dbReference>
<dbReference type="Proteomes" id="UP000324632">
    <property type="component" value="Chromosome 11"/>
</dbReference>
<organism evidence="2 3">
    <name type="scientific">Triplophysa tibetana</name>
    <dbReference type="NCBI Taxonomy" id="1572043"/>
    <lineage>
        <taxon>Eukaryota</taxon>
        <taxon>Metazoa</taxon>
        <taxon>Chordata</taxon>
        <taxon>Craniata</taxon>
        <taxon>Vertebrata</taxon>
        <taxon>Euteleostomi</taxon>
        <taxon>Actinopterygii</taxon>
        <taxon>Neopterygii</taxon>
        <taxon>Teleostei</taxon>
        <taxon>Ostariophysi</taxon>
        <taxon>Cypriniformes</taxon>
        <taxon>Nemacheilidae</taxon>
        <taxon>Triplophysa</taxon>
    </lineage>
</organism>
<proteinExistence type="predicted"/>
<protein>
    <submittedName>
        <fullName evidence="2">Uncharacterized protein</fullName>
    </submittedName>
</protein>
<accession>A0A5A9NZN3</accession>
<dbReference type="AlphaFoldDB" id="A0A5A9NZN3"/>
<gene>
    <name evidence="2" type="ORF">E1301_Tti008811</name>
</gene>
<feature type="compositionally biased region" description="Basic and acidic residues" evidence="1">
    <location>
        <begin position="1"/>
        <end position="16"/>
    </location>
</feature>
<name>A0A5A9NZN3_9TELE</name>
<comment type="caution">
    <text evidence="2">The sequence shown here is derived from an EMBL/GenBank/DDBJ whole genome shotgun (WGS) entry which is preliminary data.</text>
</comment>
<sequence length="167" mass="18750">MEIPTEKQDMNDERSDYSSAAIENESQRTPVELIHLRITLCANLTSPRVQREGEKLRAREGRKCEESQESEEGNCTVRAAADKIGLLRSSSVLLSLPRFLRLHHIPYEVFTHTLNFTADLILSSSPSVHSYLKSGFLRHLPPSPSLDKLDAGEEMRVGAWKTGFSAN</sequence>